<proteinExistence type="inferred from homology"/>
<dbReference type="PANTHER" id="PTHR47958">
    <property type="entry name" value="ATP-DEPENDENT RNA HELICASE DBP3"/>
    <property type="match status" value="1"/>
</dbReference>
<evidence type="ECO:0000313" key="12">
    <source>
        <dbReference type="EMBL" id="KAG0262444.1"/>
    </source>
</evidence>
<feature type="domain" description="Helicase ATP-binding" evidence="9">
    <location>
        <begin position="106"/>
        <end position="298"/>
    </location>
</feature>
<dbReference type="PROSITE" id="PS51192">
    <property type="entry name" value="HELICASE_ATP_BIND_1"/>
    <property type="match status" value="1"/>
</dbReference>
<feature type="region of interest" description="Disordered" evidence="8">
    <location>
        <begin position="479"/>
        <end position="558"/>
    </location>
</feature>
<dbReference type="EMBL" id="JAAAJA010000097">
    <property type="protein sequence ID" value="KAG0262444.1"/>
    <property type="molecule type" value="Genomic_DNA"/>
</dbReference>
<organism evidence="12 13">
    <name type="scientific">Mortierella polycephala</name>
    <dbReference type="NCBI Taxonomy" id="41804"/>
    <lineage>
        <taxon>Eukaryota</taxon>
        <taxon>Fungi</taxon>
        <taxon>Fungi incertae sedis</taxon>
        <taxon>Mucoromycota</taxon>
        <taxon>Mortierellomycotina</taxon>
        <taxon>Mortierellomycetes</taxon>
        <taxon>Mortierellales</taxon>
        <taxon>Mortierellaceae</taxon>
        <taxon>Mortierella</taxon>
    </lineage>
</organism>
<dbReference type="InterPro" id="IPR001650">
    <property type="entry name" value="Helicase_C-like"/>
</dbReference>
<dbReference type="GO" id="GO:0003724">
    <property type="term" value="F:RNA helicase activity"/>
    <property type="evidence" value="ECO:0007669"/>
    <property type="project" value="UniProtKB-EC"/>
</dbReference>
<keyword evidence="2 7" id="KW-0547">Nucleotide-binding</keyword>
<dbReference type="SUPFAM" id="SSF52540">
    <property type="entry name" value="P-loop containing nucleoside triphosphate hydrolases"/>
    <property type="match status" value="1"/>
</dbReference>
<reference evidence="12" key="1">
    <citation type="journal article" date="2020" name="Fungal Divers.">
        <title>Resolving the Mortierellaceae phylogeny through synthesis of multi-gene phylogenetics and phylogenomics.</title>
        <authorList>
            <person name="Vandepol N."/>
            <person name="Liber J."/>
            <person name="Desiro A."/>
            <person name="Na H."/>
            <person name="Kennedy M."/>
            <person name="Barry K."/>
            <person name="Grigoriev I.V."/>
            <person name="Miller A.N."/>
            <person name="O'Donnell K."/>
            <person name="Stajich J.E."/>
            <person name="Bonito G."/>
        </authorList>
    </citation>
    <scope>NUCLEOTIDE SEQUENCE</scope>
    <source>
        <strain evidence="12">KOD948</strain>
    </source>
</reference>
<dbReference type="InterPro" id="IPR027417">
    <property type="entry name" value="P-loop_NTPase"/>
</dbReference>
<comment type="caution">
    <text evidence="12">The sequence shown here is derived from an EMBL/GenBank/DDBJ whole genome shotgun (WGS) entry which is preliminary data.</text>
</comment>
<accession>A0A9P6Q9U4</accession>
<dbReference type="InterPro" id="IPR011545">
    <property type="entry name" value="DEAD/DEAH_box_helicase_dom"/>
</dbReference>
<comment type="similarity">
    <text evidence="7">Belongs to the DEAD box helicase family.</text>
</comment>
<dbReference type="PROSITE" id="PS51195">
    <property type="entry name" value="Q_MOTIF"/>
    <property type="match status" value="1"/>
</dbReference>
<dbReference type="GO" id="GO:0003676">
    <property type="term" value="F:nucleic acid binding"/>
    <property type="evidence" value="ECO:0007669"/>
    <property type="project" value="InterPro"/>
</dbReference>
<evidence type="ECO:0000259" key="9">
    <source>
        <dbReference type="PROSITE" id="PS51192"/>
    </source>
</evidence>
<gene>
    <name evidence="12" type="primary">DED1_3</name>
    <name evidence="12" type="ORF">BG011_010161</name>
</gene>
<evidence type="ECO:0000256" key="4">
    <source>
        <dbReference type="ARBA" id="ARBA00022806"/>
    </source>
</evidence>
<dbReference type="Pfam" id="PF00270">
    <property type="entry name" value="DEAD"/>
    <property type="match status" value="1"/>
</dbReference>
<keyword evidence="5 7" id="KW-0067">ATP-binding</keyword>
<dbReference type="FunFam" id="3.40.50.300:FF:000008">
    <property type="entry name" value="ATP-dependent RNA helicase RhlB"/>
    <property type="match status" value="1"/>
</dbReference>
<keyword evidence="13" id="KW-1185">Reference proteome</keyword>
<dbReference type="Gene3D" id="3.40.50.300">
    <property type="entry name" value="P-loop containing nucleotide triphosphate hydrolases"/>
    <property type="match status" value="2"/>
</dbReference>
<dbReference type="EC" id="3.6.4.13" evidence="1"/>
<evidence type="ECO:0000256" key="1">
    <source>
        <dbReference type="ARBA" id="ARBA00012552"/>
    </source>
</evidence>
<keyword evidence="3 7" id="KW-0378">Hydrolase</keyword>
<dbReference type="PROSITE" id="PS51194">
    <property type="entry name" value="HELICASE_CTER"/>
    <property type="match status" value="1"/>
</dbReference>
<protein>
    <recommendedName>
        <fullName evidence="1">RNA helicase</fullName>
        <ecNumber evidence="1">3.6.4.13</ecNumber>
    </recommendedName>
</protein>
<dbReference type="SMART" id="SM00490">
    <property type="entry name" value="HELICc"/>
    <property type="match status" value="1"/>
</dbReference>
<dbReference type="Proteomes" id="UP000726737">
    <property type="component" value="Unassembled WGS sequence"/>
</dbReference>
<feature type="compositionally biased region" description="Polar residues" evidence="8">
    <location>
        <begin position="495"/>
        <end position="504"/>
    </location>
</feature>
<evidence type="ECO:0000313" key="13">
    <source>
        <dbReference type="Proteomes" id="UP000726737"/>
    </source>
</evidence>
<dbReference type="InterPro" id="IPR000629">
    <property type="entry name" value="RNA-helicase_DEAD-box_CS"/>
</dbReference>
<feature type="domain" description="Helicase C-terminal" evidence="10">
    <location>
        <begin position="310"/>
        <end position="470"/>
    </location>
</feature>
<dbReference type="SMART" id="SM00487">
    <property type="entry name" value="DEXDc"/>
    <property type="match status" value="1"/>
</dbReference>
<feature type="domain" description="DEAD-box RNA helicase Q" evidence="11">
    <location>
        <begin position="84"/>
        <end position="112"/>
    </location>
</feature>
<dbReference type="OrthoDB" id="196131at2759"/>
<dbReference type="Pfam" id="PF00271">
    <property type="entry name" value="Helicase_C"/>
    <property type="match status" value="1"/>
</dbReference>
<dbReference type="GO" id="GO:0005524">
    <property type="term" value="F:ATP binding"/>
    <property type="evidence" value="ECO:0007669"/>
    <property type="project" value="UniProtKB-KW"/>
</dbReference>
<evidence type="ECO:0000259" key="11">
    <source>
        <dbReference type="PROSITE" id="PS51195"/>
    </source>
</evidence>
<dbReference type="InterPro" id="IPR014014">
    <property type="entry name" value="RNA_helicase_DEAD_Q_motif"/>
</dbReference>
<evidence type="ECO:0000256" key="2">
    <source>
        <dbReference type="ARBA" id="ARBA00022741"/>
    </source>
</evidence>
<evidence type="ECO:0000256" key="8">
    <source>
        <dbReference type="SAM" id="MobiDB-lite"/>
    </source>
</evidence>
<evidence type="ECO:0000256" key="7">
    <source>
        <dbReference type="RuleBase" id="RU000492"/>
    </source>
</evidence>
<evidence type="ECO:0000256" key="5">
    <source>
        <dbReference type="ARBA" id="ARBA00022840"/>
    </source>
</evidence>
<evidence type="ECO:0000256" key="6">
    <source>
        <dbReference type="PROSITE-ProRule" id="PRU00552"/>
    </source>
</evidence>
<dbReference type="GO" id="GO:0016787">
    <property type="term" value="F:hydrolase activity"/>
    <property type="evidence" value="ECO:0007669"/>
    <property type="project" value="UniProtKB-KW"/>
</dbReference>
<evidence type="ECO:0000259" key="10">
    <source>
        <dbReference type="PROSITE" id="PS51194"/>
    </source>
</evidence>
<dbReference type="InterPro" id="IPR014001">
    <property type="entry name" value="Helicase_ATP-bd"/>
</dbReference>
<dbReference type="AlphaFoldDB" id="A0A9P6Q9U4"/>
<dbReference type="CDD" id="cd18787">
    <property type="entry name" value="SF2_C_DEAD"/>
    <property type="match status" value="1"/>
</dbReference>
<name>A0A9P6Q9U4_9FUNG</name>
<evidence type="ECO:0000256" key="3">
    <source>
        <dbReference type="ARBA" id="ARBA00022801"/>
    </source>
</evidence>
<keyword evidence="4 7" id="KW-0347">Helicase</keyword>
<feature type="short sequence motif" description="Q motif" evidence="6">
    <location>
        <begin position="84"/>
        <end position="112"/>
    </location>
</feature>
<dbReference type="PROSITE" id="PS00039">
    <property type="entry name" value="DEAD_ATP_HELICASE"/>
    <property type="match status" value="1"/>
</dbReference>
<sequence length="558" mass="63002">MNKTVGKWVPPEVEDTSKSHAWASERPVYEWDPKSTKDSALVDTRLERQLFDGEFRINSGINFKKYAGMKVYIKDGPLDLVPLKSFGDANLDSTVMDNIRRMQYSEPTPIQNYDLMACAQTGSGKTAAFLVPIISTLVTKTFMGRLNTVRPSRGNNVKASPFLLIILPTRELAIQIFEEARRFTYMTPLRPAVVYGGSDVHMQRAKLMSKGCDILVATPGRLKDFIERGVVSLSCVRHVVLDEADRMLDMGFEGDIRSIVLSSDLARDEGLQTLMFSATFPRDVQILAKDFLKDNYCRLRIGRIGGTTSDIRQVVLFVEEHDKRHLLEDILMNNEPTRTMIFVETKRAADNLDDYLYNRKFPTCSIHGDRSQRERESSLTAFKAGRSPILIATAVASRGLDIKDVNHIVNYDLCNDIDEYVHRIGRTARAGNPGKATTFYNHKNEPIAPQLTKLLVECKQEVPEFLRDFVSEHTTFETDDFHEEEGDYQQQQQQNLGGVSTDGRSTAAWDHKEGTWGASDNTARSSDDDNTVDWGWSEQGPRSGTEWGPSKATTECDW</sequence>